<proteinExistence type="predicted"/>
<gene>
    <name evidence="2" type="ORF">P154DRAFT_94159</name>
</gene>
<dbReference type="AlphaFoldDB" id="A0A6A5WRQ7"/>
<feature type="region of interest" description="Disordered" evidence="1">
    <location>
        <begin position="1"/>
        <end position="29"/>
    </location>
</feature>
<protein>
    <submittedName>
        <fullName evidence="2">Uncharacterized protein</fullName>
    </submittedName>
</protein>
<keyword evidence="3" id="KW-1185">Reference proteome</keyword>
<feature type="compositionally biased region" description="Basic and acidic residues" evidence="1">
    <location>
        <begin position="1"/>
        <end position="11"/>
    </location>
</feature>
<organism evidence="2 3">
    <name type="scientific">Amniculicola lignicola CBS 123094</name>
    <dbReference type="NCBI Taxonomy" id="1392246"/>
    <lineage>
        <taxon>Eukaryota</taxon>
        <taxon>Fungi</taxon>
        <taxon>Dikarya</taxon>
        <taxon>Ascomycota</taxon>
        <taxon>Pezizomycotina</taxon>
        <taxon>Dothideomycetes</taxon>
        <taxon>Pleosporomycetidae</taxon>
        <taxon>Pleosporales</taxon>
        <taxon>Amniculicolaceae</taxon>
        <taxon>Amniculicola</taxon>
    </lineage>
</organism>
<accession>A0A6A5WRQ7</accession>
<name>A0A6A5WRQ7_9PLEO</name>
<reference evidence="2" key="1">
    <citation type="journal article" date="2020" name="Stud. Mycol.">
        <title>101 Dothideomycetes genomes: a test case for predicting lifestyles and emergence of pathogens.</title>
        <authorList>
            <person name="Haridas S."/>
            <person name="Albert R."/>
            <person name="Binder M."/>
            <person name="Bloem J."/>
            <person name="Labutti K."/>
            <person name="Salamov A."/>
            <person name="Andreopoulos B."/>
            <person name="Baker S."/>
            <person name="Barry K."/>
            <person name="Bills G."/>
            <person name="Bluhm B."/>
            <person name="Cannon C."/>
            <person name="Castanera R."/>
            <person name="Culley D."/>
            <person name="Daum C."/>
            <person name="Ezra D."/>
            <person name="Gonzalez J."/>
            <person name="Henrissat B."/>
            <person name="Kuo A."/>
            <person name="Liang C."/>
            <person name="Lipzen A."/>
            <person name="Lutzoni F."/>
            <person name="Magnuson J."/>
            <person name="Mondo S."/>
            <person name="Nolan M."/>
            <person name="Ohm R."/>
            <person name="Pangilinan J."/>
            <person name="Park H.-J."/>
            <person name="Ramirez L."/>
            <person name="Alfaro M."/>
            <person name="Sun H."/>
            <person name="Tritt A."/>
            <person name="Yoshinaga Y."/>
            <person name="Zwiers L.-H."/>
            <person name="Turgeon B."/>
            <person name="Goodwin S."/>
            <person name="Spatafora J."/>
            <person name="Crous P."/>
            <person name="Grigoriev I."/>
        </authorList>
    </citation>
    <scope>NUCLEOTIDE SEQUENCE</scope>
    <source>
        <strain evidence="2">CBS 123094</strain>
    </source>
</reference>
<evidence type="ECO:0000313" key="2">
    <source>
        <dbReference type="EMBL" id="KAF2003459.1"/>
    </source>
</evidence>
<dbReference type="EMBL" id="ML977572">
    <property type="protein sequence ID" value="KAF2003459.1"/>
    <property type="molecule type" value="Genomic_DNA"/>
</dbReference>
<evidence type="ECO:0000313" key="3">
    <source>
        <dbReference type="Proteomes" id="UP000799779"/>
    </source>
</evidence>
<evidence type="ECO:0000256" key="1">
    <source>
        <dbReference type="SAM" id="MobiDB-lite"/>
    </source>
</evidence>
<dbReference type="Proteomes" id="UP000799779">
    <property type="component" value="Unassembled WGS sequence"/>
</dbReference>
<feature type="region of interest" description="Disordered" evidence="1">
    <location>
        <begin position="139"/>
        <end position="195"/>
    </location>
</feature>
<sequence>MAGQSLEREPKTTAFGSRNKLPTTRTTTGFEVPYDSYPSALKTALQRADALVNRTTNSPARPSNTAYVIIHQQCLPHSYTECTIWGIHKSARTANHSMAAQFVSNWPEVLDGNWATSPWEQKALDMCVYEEISMTPDAERVFSSPSGEDLDVSEKDWERLSPVSTATDGDVFDGEDSEWSTEDEDEDESDRDVCPCKAGPKEARWHFATSVEGMLGISLVVEEPGKKTEVVKSIFICCDELQE</sequence>
<feature type="compositionally biased region" description="Acidic residues" evidence="1">
    <location>
        <begin position="170"/>
        <end position="190"/>
    </location>
</feature>
<feature type="compositionally biased region" description="Polar residues" evidence="1">
    <location>
        <begin position="14"/>
        <end position="29"/>
    </location>
</feature>